<name>A0A3D3G087_ACIRA</name>
<protein>
    <submittedName>
        <fullName evidence="1">Uncharacterized protein</fullName>
    </submittedName>
</protein>
<dbReference type="AlphaFoldDB" id="A0A3D3G087"/>
<evidence type="ECO:0000313" key="2">
    <source>
        <dbReference type="Proteomes" id="UP000262257"/>
    </source>
</evidence>
<organism evidence="1 2">
    <name type="scientific">Acinetobacter radioresistens</name>
    <dbReference type="NCBI Taxonomy" id="40216"/>
    <lineage>
        <taxon>Bacteria</taxon>
        <taxon>Pseudomonadati</taxon>
        <taxon>Pseudomonadota</taxon>
        <taxon>Gammaproteobacteria</taxon>
        <taxon>Moraxellales</taxon>
        <taxon>Moraxellaceae</taxon>
        <taxon>Acinetobacter</taxon>
    </lineage>
</organism>
<sequence>MGLSKFSADLKYTSDEGCEYQSRFKQNPKNPDANKVLLDVIEHLAWMGAVGGQADEAKLAFDRGHIQGVERKAYLDSLKESEE</sequence>
<dbReference type="Proteomes" id="UP000262257">
    <property type="component" value="Unassembled WGS sequence"/>
</dbReference>
<reference evidence="1 2" key="1">
    <citation type="journal article" date="2018" name="Nat. Biotechnol.">
        <title>A standardized bacterial taxonomy based on genome phylogeny substantially revises the tree of life.</title>
        <authorList>
            <person name="Parks D.H."/>
            <person name="Chuvochina M."/>
            <person name="Waite D.W."/>
            <person name="Rinke C."/>
            <person name="Skarshewski A."/>
            <person name="Chaumeil P.A."/>
            <person name="Hugenholtz P."/>
        </authorList>
    </citation>
    <scope>NUCLEOTIDE SEQUENCE [LARGE SCALE GENOMIC DNA]</scope>
    <source>
        <strain evidence="1">UBA10045</strain>
    </source>
</reference>
<gene>
    <name evidence="1" type="ORF">DIC32_07735</name>
</gene>
<proteinExistence type="predicted"/>
<dbReference type="EMBL" id="DPXL01000097">
    <property type="protein sequence ID" value="HCM31446.1"/>
    <property type="molecule type" value="Genomic_DNA"/>
</dbReference>
<accession>A0A3D3G087</accession>
<comment type="caution">
    <text evidence="1">The sequence shown here is derived from an EMBL/GenBank/DDBJ whole genome shotgun (WGS) entry which is preliminary data.</text>
</comment>
<evidence type="ECO:0000313" key="1">
    <source>
        <dbReference type="EMBL" id="HCM31446.1"/>
    </source>
</evidence>